<dbReference type="PANTHER" id="PTHR33608">
    <property type="entry name" value="BLL2464 PROTEIN"/>
    <property type="match status" value="1"/>
</dbReference>
<dbReference type="eggNOG" id="COG1721">
    <property type="taxonomic scope" value="Bacteria"/>
</dbReference>
<dbReference type="EMBL" id="JPIN01000007">
    <property type="protein sequence ID" value="KFZ28717.1"/>
    <property type="molecule type" value="Genomic_DNA"/>
</dbReference>
<keyword evidence="3" id="KW-1185">Reference proteome</keyword>
<evidence type="ECO:0000313" key="2">
    <source>
        <dbReference type="EMBL" id="KFZ28717.1"/>
    </source>
</evidence>
<dbReference type="STRING" id="1517416.IDAT_08225"/>
<dbReference type="Pfam" id="PF01882">
    <property type="entry name" value="DUF58"/>
    <property type="match status" value="1"/>
</dbReference>
<name>A0A094INK7_9GAMM</name>
<protein>
    <recommendedName>
        <fullName evidence="1">DUF58 domain-containing protein</fullName>
    </recommendedName>
</protein>
<sequence length="325" mass="36578">MVPMSNSNPWLQQWHSNGIEVTAAELMYYRSKVAAFARHRQLHPPKNQTGALLSKTRGRGMEFDEVRHYQAGDDVRAIDWRVTARTGQAHTKLFREERERPVVMLVDFSASLQFGSQLLLKSVQACHLAAALAWQASQRGDRVGALLGHAERHMEIRPQGRQQGVLRVIHGLVEMQNQALNSQHPPAVNVLEQLMQRARQVAKPGTIVNIISDWSELSEATELLIQTLQRHCTVNLLQCTDPLDHALPRELDQQDVALVAHQGKPDDAAQQLFFAAGDRASRALYAERAQQQQQRVLKLAQQLGTPLRVFSAAEALENQWPEVMV</sequence>
<comment type="caution">
    <text evidence="2">The sequence shown here is derived from an EMBL/GenBank/DDBJ whole genome shotgun (WGS) entry which is preliminary data.</text>
</comment>
<proteinExistence type="predicted"/>
<organism evidence="2 3">
    <name type="scientific">Pseudidiomarina atlantica</name>
    <dbReference type="NCBI Taxonomy" id="1517416"/>
    <lineage>
        <taxon>Bacteria</taxon>
        <taxon>Pseudomonadati</taxon>
        <taxon>Pseudomonadota</taxon>
        <taxon>Gammaproteobacteria</taxon>
        <taxon>Alteromonadales</taxon>
        <taxon>Idiomarinaceae</taxon>
        <taxon>Pseudidiomarina</taxon>
    </lineage>
</organism>
<dbReference type="AlphaFoldDB" id="A0A094INK7"/>
<evidence type="ECO:0000259" key="1">
    <source>
        <dbReference type="Pfam" id="PF01882"/>
    </source>
</evidence>
<feature type="domain" description="DUF58" evidence="1">
    <location>
        <begin position="65"/>
        <end position="293"/>
    </location>
</feature>
<reference evidence="2 3" key="1">
    <citation type="submission" date="2014-06" db="EMBL/GenBank/DDBJ databases">
        <title>Draft genome sequence of Idiomarina sp. MCCC 1A10513.</title>
        <authorList>
            <person name="Du J."/>
            <person name="Lai Q."/>
            <person name="Shao Z."/>
        </authorList>
    </citation>
    <scope>NUCLEOTIDE SEQUENCE [LARGE SCALE GENOMIC DNA]</scope>
    <source>
        <strain evidence="2 3">MCCC 1A10513</strain>
    </source>
</reference>
<accession>A0A094INK7</accession>
<dbReference type="InterPro" id="IPR002881">
    <property type="entry name" value="DUF58"/>
</dbReference>
<gene>
    <name evidence="2" type="ORF">IDAT_08225</name>
</gene>
<evidence type="ECO:0000313" key="3">
    <source>
        <dbReference type="Proteomes" id="UP000053718"/>
    </source>
</evidence>
<dbReference type="PANTHER" id="PTHR33608:SF12">
    <property type="entry name" value="DUF58 DOMAIN-CONTAINING PROTEIN"/>
    <property type="match status" value="1"/>
</dbReference>
<dbReference type="Proteomes" id="UP000053718">
    <property type="component" value="Unassembled WGS sequence"/>
</dbReference>